<reference evidence="2 3" key="1">
    <citation type="submission" date="2023-08" db="EMBL/GenBank/DDBJ databases">
        <title>Functional and genomic diversity of the sorghum phyllosphere microbiome.</title>
        <authorList>
            <person name="Shade A."/>
        </authorList>
    </citation>
    <scope>NUCLEOTIDE SEQUENCE [LARGE SCALE GENOMIC DNA]</scope>
    <source>
        <strain evidence="2 3">SORGH_AS_0335</strain>
    </source>
</reference>
<dbReference type="InterPro" id="IPR027417">
    <property type="entry name" value="P-loop_NTPase"/>
</dbReference>
<evidence type="ECO:0000313" key="3">
    <source>
        <dbReference type="Proteomes" id="UP001267710"/>
    </source>
</evidence>
<dbReference type="Pfam" id="PF01656">
    <property type="entry name" value="CbiA"/>
    <property type="match status" value="1"/>
</dbReference>
<gene>
    <name evidence="2" type="ORF">QE399_000401</name>
</gene>
<evidence type="ECO:0000259" key="1">
    <source>
        <dbReference type="Pfam" id="PF01656"/>
    </source>
</evidence>
<dbReference type="SUPFAM" id="SSF52540">
    <property type="entry name" value="P-loop containing nucleoside triphosphate hydrolases"/>
    <property type="match status" value="1"/>
</dbReference>
<dbReference type="InterPro" id="IPR002586">
    <property type="entry name" value="CobQ/CobB/MinD/ParA_Nub-bd_dom"/>
</dbReference>
<dbReference type="Proteomes" id="UP001267710">
    <property type="component" value="Unassembled WGS sequence"/>
</dbReference>
<proteinExistence type="predicted"/>
<dbReference type="InterPro" id="IPR050678">
    <property type="entry name" value="DNA_Partitioning_ATPase"/>
</dbReference>
<organism evidence="2 3">
    <name type="scientific">Paracidovorax wautersii</name>
    <dbReference type="NCBI Taxonomy" id="1177982"/>
    <lineage>
        <taxon>Bacteria</taxon>
        <taxon>Pseudomonadati</taxon>
        <taxon>Pseudomonadota</taxon>
        <taxon>Betaproteobacteria</taxon>
        <taxon>Burkholderiales</taxon>
        <taxon>Comamonadaceae</taxon>
        <taxon>Paracidovorax</taxon>
    </lineage>
</organism>
<dbReference type="EMBL" id="JAVIZX010000001">
    <property type="protein sequence ID" value="MDR6212712.1"/>
    <property type="molecule type" value="Genomic_DNA"/>
</dbReference>
<protein>
    <submittedName>
        <fullName evidence="2">Chromosome partitioning protein</fullName>
    </submittedName>
</protein>
<sequence length="205" mass="22422">MPVVAVANPKGGVGKSTLSTNIAGYYASRGHAVVLGDADRQQSARLWLGQRPPAARPIGAWDVRSDLIPRPPQDATHAVLDTPAGLHGWRLKDVLKLADKIVVPLQPSVFDIFATRQFLDELAEHRHGGRAQVGIVGMRVDARTLAAEQLHTFVDSLGFPVLGYLRDTQNYIHLAAHGLSLFDVSPGRVARDREQWQSICDWLDA</sequence>
<accession>A0ABU1I678</accession>
<evidence type="ECO:0000313" key="2">
    <source>
        <dbReference type="EMBL" id="MDR6212712.1"/>
    </source>
</evidence>
<feature type="domain" description="CobQ/CobB/MinD/ParA nucleotide binding" evidence="1">
    <location>
        <begin position="4"/>
        <end position="179"/>
    </location>
</feature>
<dbReference type="PANTHER" id="PTHR13696">
    <property type="entry name" value="P-LOOP CONTAINING NUCLEOSIDE TRIPHOSPHATE HYDROLASE"/>
    <property type="match status" value="1"/>
</dbReference>
<name>A0ABU1I678_9BURK</name>
<dbReference type="RefSeq" id="WP_309825677.1">
    <property type="nucleotide sequence ID" value="NZ_JAVIZX010000001.1"/>
</dbReference>
<dbReference type="Gene3D" id="3.40.50.300">
    <property type="entry name" value="P-loop containing nucleotide triphosphate hydrolases"/>
    <property type="match status" value="1"/>
</dbReference>
<dbReference type="PANTHER" id="PTHR13696:SF96">
    <property type="entry name" value="COBQ_COBB_MIND_PARA NUCLEOTIDE BINDING DOMAIN-CONTAINING PROTEIN"/>
    <property type="match status" value="1"/>
</dbReference>
<keyword evidence="3" id="KW-1185">Reference proteome</keyword>
<dbReference type="PIRSF" id="PIRSF009320">
    <property type="entry name" value="Nuc_binding_HP_1000"/>
    <property type="match status" value="1"/>
</dbReference>
<dbReference type="CDD" id="cd02042">
    <property type="entry name" value="ParAB_family"/>
    <property type="match status" value="1"/>
</dbReference>
<comment type="caution">
    <text evidence="2">The sequence shown here is derived from an EMBL/GenBank/DDBJ whole genome shotgun (WGS) entry which is preliminary data.</text>
</comment>